<name>A0A4S8R6B0_9HELO</name>
<evidence type="ECO:0000259" key="2">
    <source>
        <dbReference type="Pfam" id="PF22980"/>
    </source>
</evidence>
<feature type="region of interest" description="Disordered" evidence="1">
    <location>
        <begin position="35"/>
        <end position="187"/>
    </location>
</feature>
<protein>
    <recommendedName>
        <fullName evidence="2">Myb-like DNA-binding domain-containing protein</fullName>
    </recommendedName>
</protein>
<dbReference type="EMBL" id="PQXL01000048">
    <property type="protein sequence ID" value="THV53517.1"/>
    <property type="molecule type" value="Genomic_DNA"/>
</dbReference>
<feature type="domain" description="Myb-like DNA-binding" evidence="2">
    <location>
        <begin position="4"/>
        <end position="50"/>
    </location>
</feature>
<evidence type="ECO:0000313" key="3">
    <source>
        <dbReference type="EMBL" id="THV53517.1"/>
    </source>
</evidence>
<feature type="compositionally biased region" description="Acidic residues" evidence="1">
    <location>
        <begin position="140"/>
        <end position="159"/>
    </location>
</feature>
<comment type="caution">
    <text evidence="3">The sequence shown here is derived from an EMBL/GenBank/DDBJ whole genome shotgun (WGS) entry which is preliminary data.</text>
</comment>
<reference evidence="3 4" key="1">
    <citation type="submission" date="2017-12" db="EMBL/GenBank/DDBJ databases">
        <title>Comparative genomics of Botrytis spp.</title>
        <authorList>
            <person name="Valero-Jimenez C.A."/>
            <person name="Tapia P."/>
            <person name="Veloso J."/>
            <person name="Silva-Moreno E."/>
            <person name="Staats M."/>
            <person name="Valdes J.H."/>
            <person name="Van Kan J.A.L."/>
        </authorList>
    </citation>
    <scope>NUCLEOTIDE SEQUENCE [LARGE SCALE GENOMIC DNA]</scope>
    <source>
        <strain evidence="3 4">MUCL435</strain>
    </source>
</reference>
<dbReference type="AlphaFoldDB" id="A0A4S8R6B0"/>
<dbReference type="Proteomes" id="UP000308671">
    <property type="component" value="Unassembled WGS sequence"/>
</dbReference>
<evidence type="ECO:0000313" key="4">
    <source>
        <dbReference type="Proteomes" id="UP000308671"/>
    </source>
</evidence>
<organism evidence="3 4">
    <name type="scientific">Botrytis galanthina</name>
    <dbReference type="NCBI Taxonomy" id="278940"/>
    <lineage>
        <taxon>Eukaryota</taxon>
        <taxon>Fungi</taxon>
        <taxon>Dikarya</taxon>
        <taxon>Ascomycota</taxon>
        <taxon>Pezizomycotina</taxon>
        <taxon>Leotiomycetes</taxon>
        <taxon>Helotiales</taxon>
        <taxon>Sclerotiniaceae</taxon>
        <taxon>Botrytis</taxon>
    </lineage>
</organism>
<dbReference type="Pfam" id="PF22980">
    <property type="entry name" value="Myb_DNA-bind_8"/>
    <property type="match status" value="1"/>
</dbReference>
<feature type="compositionally biased region" description="Polar residues" evidence="1">
    <location>
        <begin position="52"/>
        <end position="65"/>
    </location>
</feature>
<dbReference type="OrthoDB" id="5353914at2759"/>
<dbReference type="InterPro" id="IPR054505">
    <property type="entry name" value="Myb_DNA-bind_8"/>
</dbReference>
<proteinExistence type="predicted"/>
<sequence length="187" mass="20633">MSSDAEKKLLVSILRQANIGHIDWDRVAKDLSVPTKSAAQMRWQRFKKTLPDFNQEQNGNANSSPPATPRKRQSPTKSRAPKGSPLKKQKRLKVDSDDDNEELEFDNYDEKENKIAPETPARSLPGRKAKAKSPIKDAGTSDEEDDIKNEESGENEGTQETEFTQETVASGGIAVDSGSDFDGDVEA</sequence>
<accession>A0A4S8R6B0</accession>
<keyword evidence="4" id="KW-1185">Reference proteome</keyword>
<gene>
    <name evidence="3" type="ORF">BGAL_0048g00120</name>
</gene>
<feature type="compositionally biased region" description="Acidic residues" evidence="1">
    <location>
        <begin position="96"/>
        <end position="107"/>
    </location>
</feature>
<evidence type="ECO:0000256" key="1">
    <source>
        <dbReference type="SAM" id="MobiDB-lite"/>
    </source>
</evidence>